<feature type="transmembrane region" description="Helical" evidence="7">
    <location>
        <begin position="56"/>
        <end position="75"/>
    </location>
</feature>
<dbReference type="Pfam" id="PF03600">
    <property type="entry name" value="CitMHS"/>
    <property type="match status" value="1"/>
</dbReference>
<dbReference type="PROSITE" id="PS51202">
    <property type="entry name" value="RCK_C"/>
    <property type="match status" value="2"/>
</dbReference>
<proteinExistence type="predicted"/>
<dbReference type="Pfam" id="PF02080">
    <property type="entry name" value="TrkA_C"/>
    <property type="match status" value="1"/>
</dbReference>
<evidence type="ECO:0000256" key="4">
    <source>
        <dbReference type="ARBA" id="ARBA00022737"/>
    </source>
</evidence>
<evidence type="ECO:0000259" key="8">
    <source>
        <dbReference type="PROSITE" id="PS51202"/>
    </source>
</evidence>
<dbReference type="Proteomes" id="UP001597362">
    <property type="component" value="Unassembled WGS sequence"/>
</dbReference>
<gene>
    <name evidence="9" type="ORF">ACFSJH_18255</name>
</gene>
<dbReference type="PANTHER" id="PTHR43652">
    <property type="entry name" value="BASIC AMINO ACID ANTIPORTER YFCC-RELATED"/>
    <property type="match status" value="1"/>
</dbReference>
<feature type="transmembrane region" description="Helical" evidence="7">
    <location>
        <begin position="5"/>
        <end position="22"/>
    </location>
</feature>
<dbReference type="InterPro" id="IPR004680">
    <property type="entry name" value="Cit_transptr-like_dom"/>
</dbReference>
<keyword evidence="2" id="KW-0813">Transport</keyword>
<feature type="transmembrane region" description="Helical" evidence="7">
    <location>
        <begin position="485"/>
        <end position="507"/>
    </location>
</feature>
<feature type="transmembrane region" description="Helical" evidence="7">
    <location>
        <begin position="563"/>
        <end position="583"/>
    </location>
</feature>
<name>A0ABW4YPS9_9BACL</name>
<keyword evidence="6 7" id="KW-0472">Membrane</keyword>
<accession>A0ABW4YPS9</accession>
<comment type="subcellular location">
    <subcellularLocation>
        <location evidence="1">Membrane</location>
        <topology evidence="1">Multi-pass membrane protein</topology>
    </subcellularLocation>
</comment>
<keyword evidence="10" id="KW-1185">Reference proteome</keyword>
<dbReference type="CDD" id="cd01115">
    <property type="entry name" value="SLC13_permease"/>
    <property type="match status" value="1"/>
</dbReference>
<dbReference type="PANTHER" id="PTHR43652:SF1">
    <property type="entry name" value="RESPONSE REGULATOR"/>
    <property type="match status" value="1"/>
</dbReference>
<feature type="domain" description="RCK C-terminal" evidence="8">
    <location>
        <begin position="327"/>
        <end position="412"/>
    </location>
</feature>
<organism evidence="9 10">
    <name type="scientific">Paenibacillus yanchengensis</name>
    <dbReference type="NCBI Taxonomy" id="2035833"/>
    <lineage>
        <taxon>Bacteria</taxon>
        <taxon>Bacillati</taxon>
        <taxon>Bacillota</taxon>
        <taxon>Bacilli</taxon>
        <taxon>Bacillales</taxon>
        <taxon>Paenibacillaceae</taxon>
        <taxon>Paenibacillus</taxon>
    </lineage>
</organism>
<evidence type="ECO:0000256" key="2">
    <source>
        <dbReference type="ARBA" id="ARBA00022448"/>
    </source>
</evidence>
<keyword evidence="5 7" id="KW-1133">Transmembrane helix</keyword>
<dbReference type="InterPro" id="IPR051679">
    <property type="entry name" value="DASS-Related_Transporters"/>
</dbReference>
<dbReference type="InterPro" id="IPR036721">
    <property type="entry name" value="RCK_C_sf"/>
</dbReference>
<evidence type="ECO:0000256" key="1">
    <source>
        <dbReference type="ARBA" id="ARBA00004141"/>
    </source>
</evidence>
<evidence type="ECO:0000313" key="9">
    <source>
        <dbReference type="EMBL" id="MFD2117675.1"/>
    </source>
</evidence>
<reference evidence="10" key="1">
    <citation type="journal article" date="2019" name="Int. J. Syst. Evol. Microbiol.">
        <title>The Global Catalogue of Microorganisms (GCM) 10K type strain sequencing project: providing services to taxonomists for standard genome sequencing and annotation.</title>
        <authorList>
            <consortium name="The Broad Institute Genomics Platform"/>
            <consortium name="The Broad Institute Genome Sequencing Center for Infectious Disease"/>
            <person name="Wu L."/>
            <person name="Ma J."/>
        </authorList>
    </citation>
    <scope>NUCLEOTIDE SEQUENCE [LARGE SCALE GENOMIC DNA]</scope>
    <source>
        <strain evidence="10">GH52</strain>
    </source>
</reference>
<evidence type="ECO:0000256" key="5">
    <source>
        <dbReference type="ARBA" id="ARBA00022989"/>
    </source>
</evidence>
<evidence type="ECO:0000256" key="3">
    <source>
        <dbReference type="ARBA" id="ARBA00022692"/>
    </source>
</evidence>
<evidence type="ECO:0000256" key="7">
    <source>
        <dbReference type="SAM" id="Phobius"/>
    </source>
</evidence>
<dbReference type="EMBL" id="JBHUHO010000046">
    <property type="protein sequence ID" value="MFD2117675.1"/>
    <property type="molecule type" value="Genomic_DNA"/>
</dbReference>
<evidence type="ECO:0000313" key="10">
    <source>
        <dbReference type="Proteomes" id="UP001597362"/>
    </source>
</evidence>
<dbReference type="Gene3D" id="3.30.70.1450">
    <property type="entry name" value="Regulator of K+ conductance, C-terminal domain"/>
    <property type="match status" value="2"/>
</dbReference>
<feature type="domain" description="RCK C-terminal" evidence="8">
    <location>
        <begin position="221"/>
        <end position="314"/>
    </location>
</feature>
<dbReference type="InterPro" id="IPR006037">
    <property type="entry name" value="RCK_C"/>
</dbReference>
<feature type="transmembrane region" description="Helical" evidence="7">
    <location>
        <begin position="136"/>
        <end position="155"/>
    </location>
</feature>
<keyword evidence="3 7" id="KW-0812">Transmembrane</keyword>
<comment type="caution">
    <text evidence="9">The sequence shown here is derived from an EMBL/GenBank/DDBJ whole genome shotgun (WGS) entry which is preliminary data.</text>
</comment>
<dbReference type="SUPFAM" id="SSF116726">
    <property type="entry name" value="TrkA C-terminal domain-like"/>
    <property type="match status" value="2"/>
</dbReference>
<evidence type="ECO:0000256" key="6">
    <source>
        <dbReference type="ARBA" id="ARBA00023136"/>
    </source>
</evidence>
<keyword evidence="4" id="KW-0677">Repeat</keyword>
<feature type="transmembrane region" description="Helical" evidence="7">
    <location>
        <begin position="603"/>
        <end position="623"/>
    </location>
</feature>
<feature type="transmembrane region" description="Helical" evidence="7">
    <location>
        <begin position="28"/>
        <end position="44"/>
    </location>
</feature>
<feature type="transmembrane region" description="Helical" evidence="7">
    <location>
        <begin position="175"/>
        <end position="201"/>
    </location>
</feature>
<feature type="transmembrane region" description="Helical" evidence="7">
    <location>
        <begin position="527"/>
        <end position="551"/>
    </location>
</feature>
<sequence length="625" mass="67653">MTTDMIITIVILIVAAILFVSGKIRADLVAVCALILLVSFGILRPDEALSGFSNSVVIMMIGLFVVGGGIFHTGLAKKVSGYLLKFSGNSETKLLITVILVTAFIGAFVSNTGTVAVMLPIVVSLAMSADIHPGKLLMPLAFASSLGGTLTLIGTPPNMVIRETLANAGITKLSFFSFTPIGIACLIIGFVLILFFSRYLVPANKNKDTKENNKGRARSLKELATQYSLSQNLYRVQVKENAPIIHKQLHELKMTDHYSISISEIRRVTSSKNPFFKTISQEVAGPNTYIESNDILYVNGSYENVERFAHDNGVTILDRQTQERLNNQVSDHYASAEIGIAEVLFPPNSKHISRLIKQTGFREKFQINILGVNRKGNYILHQLKDEKLRFGDALLVQGTWENIARLAEEQDDVVVVGQPLEAAKSVPNNAKAPIAGAIMVLMVVMMILDILPAVISVLIAAVLMVVTGCLRSMEEAYKTVNWESIVLIGGMIPMSIAIENTGVAALMSTQLVNTLGSYGPLALLAGIYFSVSFLNLFISNTATAVLFAPIALSAAIQMGVNPITFLFAVSLAATICFAVPFSTPPNALVMTAGRYSFMDFVRVGLPIQLLLGVAMVALLPLFFPF</sequence>
<feature type="transmembrane region" description="Helical" evidence="7">
    <location>
        <begin position="95"/>
        <end position="124"/>
    </location>
</feature>
<dbReference type="RefSeq" id="WP_377774923.1">
    <property type="nucleotide sequence ID" value="NZ_JBHUHO010000046.1"/>
</dbReference>
<protein>
    <submittedName>
        <fullName evidence="9">SLC13 family permease</fullName>
    </submittedName>
</protein>